<accession>A0ABT0THC9</accession>
<gene>
    <name evidence="2" type="ORF">NAT47_08115</name>
</gene>
<keyword evidence="1" id="KW-0732">Signal</keyword>
<evidence type="ECO:0008006" key="4">
    <source>
        <dbReference type="Google" id="ProtNLM"/>
    </source>
</evidence>
<reference evidence="2 3" key="1">
    <citation type="submission" date="2022-05" db="EMBL/GenBank/DDBJ databases">
        <title>Flavobacterium sp., isolated from activated sludge.</title>
        <authorList>
            <person name="Ran Q."/>
        </authorList>
    </citation>
    <scope>NUCLEOTIDE SEQUENCE [LARGE SCALE GENOMIC DNA]</scope>
    <source>
        <strain evidence="2 3">HXWNR69</strain>
    </source>
</reference>
<protein>
    <recommendedName>
        <fullName evidence="4">DUF4142 domain-containing protein</fullName>
    </recommendedName>
</protein>
<dbReference type="RefSeq" id="WP_250581899.1">
    <property type="nucleotide sequence ID" value="NZ_JAMLJN010000005.1"/>
</dbReference>
<evidence type="ECO:0000313" key="2">
    <source>
        <dbReference type="EMBL" id="MCL9770381.1"/>
    </source>
</evidence>
<name>A0ABT0THC9_9FLAO</name>
<evidence type="ECO:0000313" key="3">
    <source>
        <dbReference type="Proteomes" id="UP001203342"/>
    </source>
</evidence>
<dbReference type="Proteomes" id="UP001203342">
    <property type="component" value="Unassembled WGS sequence"/>
</dbReference>
<feature type="signal peptide" evidence="1">
    <location>
        <begin position="1"/>
        <end position="20"/>
    </location>
</feature>
<organism evidence="2 3">
    <name type="scientific">Flavobacterium fragile</name>
    <dbReference type="NCBI Taxonomy" id="2949085"/>
    <lineage>
        <taxon>Bacteria</taxon>
        <taxon>Pseudomonadati</taxon>
        <taxon>Bacteroidota</taxon>
        <taxon>Flavobacteriia</taxon>
        <taxon>Flavobacteriales</taxon>
        <taxon>Flavobacteriaceae</taxon>
        <taxon>Flavobacterium</taxon>
    </lineage>
</organism>
<dbReference type="EMBL" id="JAMLJN010000005">
    <property type="protein sequence ID" value="MCL9770381.1"/>
    <property type="molecule type" value="Genomic_DNA"/>
</dbReference>
<keyword evidence="3" id="KW-1185">Reference proteome</keyword>
<comment type="caution">
    <text evidence="2">The sequence shown here is derived from an EMBL/GenBank/DDBJ whole genome shotgun (WGS) entry which is preliminary data.</text>
</comment>
<feature type="chain" id="PRO_5045877790" description="DUF4142 domain-containing protein" evidence="1">
    <location>
        <begin position="21"/>
        <end position="196"/>
    </location>
</feature>
<sequence>MKIKILLVLPLLLISNKINGQFSITNPKIIKEINESSINDRTQILVEEDNSESKIIAATLEIYYFEFLHSVKNLMKAVNLKEKLMFTQKEINATATKNDNYLYQLVYHEAYNDKTSYDSLWQEMINTHKTFKEKTMDKELNIRDDFNFYFSDSPEEHRKKMIENSNKIMNNLLNKKNQKQNKKNAEAGILYFQSLQ</sequence>
<evidence type="ECO:0000256" key="1">
    <source>
        <dbReference type="SAM" id="SignalP"/>
    </source>
</evidence>
<proteinExistence type="predicted"/>